<accession>U1Y809</accession>
<dbReference type="HOGENOM" id="CLU_179053_0_0_9"/>
<name>U1Y809_ANEAE</name>
<dbReference type="STRING" id="649747.HMPREF0083_04935"/>
<sequence length="90" mass="10199">MLIIHISEEIRCTRQRVPSSFSHKEGTRPLCGAKAGPAKSGPYASYRRRTDAHLGHGVVTIHSEAYWIINTLETIYVGIRNHAFYYIILT</sequence>
<evidence type="ECO:0000313" key="1">
    <source>
        <dbReference type="EMBL" id="ERI06981.1"/>
    </source>
</evidence>
<evidence type="ECO:0000313" key="2">
    <source>
        <dbReference type="Proteomes" id="UP000016511"/>
    </source>
</evidence>
<dbReference type="EMBL" id="AWSJ01000301">
    <property type="protein sequence ID" value="ERI06981.1"/>
    <property type="molecule type" value="Genomic_DNA"/>
</dbReference>
<protein>
    <submittedName>
        <fullName evidence="1">Uncharacterized protein</fullName>
    </submittedName>
</protein>
<keyword evidence="2" id="KW-1185">Reference proteome</keyword>
<gene>
    <name evidence="1" type="ORF">HMPREF0083_04935</name>
</gene>
<comment type="caution">
    <text evidence="1">The sequence shown here is derived from an EMBL/GenBank/DDBJ whole genome shotgun (WGS) entry which is preliminary data.</text>
</comment>
<dbReference type="Proteomes" id="UP000016511">
    <property type="component" value="Unassembled WGS sequence"/>
</dbReference>
<organism evidence="1 2">
    <name type="scientific">Aneurinibacillus aneurinilyticus ATCC 12856</name>
    <dbReference type="NCBI Taxonomy" id="649747"/>
    <lineage>
        <taxon>Bacteria</taxon>
        <taxon>Bacillati</taxon>
        <taxon>Bacillota</taxon>
        <taxon>Bacilli</taxon>
        <taxon>Bacillales</taxon>
        <taxon>Paenibacillaceae</taxon>
        <taxon>Aneurinibacillus group</taxon>
        <taxon>Aneurinibacillus</taxon>
    </lineage>
</organism>
<proteinExistence type="predicted"/>
<reference evidence="1 2" key="1">
    <citation type="submission" date="2013-08" db="EMBL/GenBank/DDBJ databases">
        <authorList>
            <person name="Weinstock G."/>
            <person name="Sodergren E."/>
            <person name="Wylie T."/>
            <person name="Fulton L."/>
            <person name="Fulton R."/>
            <person name="Fronick C."/>
            <person name="O'Laughlin M."/>
            <person name="Godfrey J."/>
            <person name="Miner T."/>
            <person name="Herter B."/>
            <person name="Appelbaum E."/>
            <person name="Cordes M."/>
            <person name="Lek S."/>
            <person name="Wollam A."/>
            <person name="Pepin K.H."/>
            <person name="Palsikar V.B."/>
            <person name="Mitreva M."/>
            <person name="Wilson R.K."/>
        </authorList>
    </citation>
    <scope>NUCLEOTIDE SEQUENCE [LARGE SCALE GENOMIC DNA]</scope>
    <source>
        <strain evidence="1 2">ATCC 12856</strain>
    </source>
</reference>
<dbReference type="AlphaFoldDB" id="U1Y809"/>